<dbReference type="AlphaFoldDB" id="A0A0F9J062"/>
<reference evidence="1" key="1">
    <citation type="journal article" date="2015" name="Nature">
        <title>Complex archaea that bridge the gap between prokaryotes and eukaryotes.</title>
        <authorList>
            <person name="Spang A."/>
            <person name="Saw J.H."/>
            <person name="Jorgensen S.L."/>
            <person name="Zaremba-Niedzwiedzka K."/>
            <person name="Martijn J."/>
            <person name="Lind A.E."/>
            <person name="van Eijk R."/>
            <person name="Schleper C."/>
            <person name="Guy L."/>
            <person name="Ettema T.J."/>
        </authorList>
    </citation>
    <scope>NUCLEOTIDE SEQUENCE</scope>
</reference>
<organism evidence="1">
    <name type="scientific">marine sediment metagenome</name>
    <dbReference type="NCBI Taxonomy" id="412755"/>
    <lineage>
        <taxon>unclassified sequences</taxon>
        <taxon>metagenomes</taxon>
        <taxon>ecological metagenomes</taxon>
    </lineage>
</organism>
<evidence type="ECO:0000313" key="1">
    <source>
        <dbReference type="EMBL" id="KKL92642.1"/>
    </source>
</evidence>
<proteinExistence type="predicted"/>
<name>A0A0F9J062_9ZZZZ</name>
<accession>A0A0F9J062</accession>
<feature type="non-terminal residue" evidence="1">
    <location>
        <position position="1"/>
    </location>
</feature>
<comment type="caution">
    <text evidence="1">The sequence shown here is derived from an EMBL/GenBank/DDBJ whole genome shotgun (WGS) entry which is preliminary data.</text>
</comment>
<dbReference type="EMBL" id="LAZR01019410">
    <property type="protein sequence ID" value="KKL92642.1"/>
    <property type="molecule type" value="Genomic_DNA"/>
</dbReference>
<gene>
    <name evidence="1" type="ORF">LCGC14_1882660</name>
</gene>
<dbReference type="SUPFAM" id="SSF50939">
    <property type="entry name" value="Sialidases"/>
    <property type="match status" value="1"/>
</dbReference>
<evidence type="ECO:0008006" key="2">
    <source>
        <dbReference type="Google" id="ProtNLM"/>
    </source>
</evidence>
<dbReference type="SUPFAM" id="SSF82171">
    <property type="entry name" value="DPP6 N-terminal domain-like"/>
    <property type="match status" value="1"/>
</dbReference>
<sequence length="277" mass="31314">VFCEGGDVRSLIVIRQGRAHLVSTGSGDVRPTLALDQCRNVLHQSICRSGSGHFFFGKYGANPSRVSVPIYRSIDGGESWQEAYSISGGKARHVHGCFWDPYERRVWVSTGDFERENHLLCADEDFEDIEWLGDGSQVWRTCRLLFGPDAVYWMMDSHLEDSYSVRLDRRTRQVTKLQCLPGPVWYAKALSDGFFVAATTYEMGPGVHDTYAHVLVSRDCEHWEDVYQFRHDGLPRRYFKSGVIGFADGEQSSQAFYIFGEALKGIDGKAALCCLEE</sequence>
<dbReference type="InterPro" id="IPR036278">
    <property type="entry name" value="Sialidase_sf"/>
</dbReference>
<protein>
    <recommendedName>
        <fullName evidence="2">Sialidase domain-containing protein</fullName>
    </recommendedName>
</protein>